<dbReference type="Proteomes" id="UP001332192">
    <property type="component" value="Chromosome"/>
</dbReference>
<dbReference type="PANTHER" id="PTHR21716">
    <property type="entry name" value="TRANSMEMBRANE PROTEIN"/>
    <property type="match status" value="1"/>
</dbReference>
<evidence type="ECO:0000256" key="3">
    <source>
        <dbReference type="ARBA" id="ARBA00022448"/>
    </source>
</evidence>
<evidence type="ECO:0000256" key="9">
    <source>
        <dbReference type="SAM" id="Phobius"/>
    </source>
</evidence>
<feature type="compositionally biased region" description="Low complexity" evidence="8">
    <location>
        <begin position="355"/>
        <end position="364"/>
    </location>
</feature>
<protein>
    <submittedName>
        <fullName evidence="10">AI-2E family transporter</fullName>
    </submittedName>
</protein>
<keyword evidence="5 9" id="KW-0812">Transmembrane</keyword>
<feature type="compositionally biased region" description="Pro residues" evidence="8">
    <location>
        <begin position="343"/>
        <end position="354"/>
    </location>
</feature>
<keyword evidence="4" id="KW-1003">Cell membrane</keyword>
<keyword evidence="3" id="KW-0813">Transport</keyword>
<evidence type="ECO:0000256" key="1">
    <source>
        <dbReference type="ARBA" id="ARBA00004651"/>
    </source>
</evidence>
<keyword evidence="7 9" id="KW-0472">Membrane</keyword>
<reference evidence="10 11" key="1">
    <citation type="journal article" date="2024" name="Front. Microbiol.">
        <title>Novel thermophilic genera Geochorda gen. nov. and Carboxydochorda gen. nov. from the deep terrestrial subsurface reveal the ecophysiological diversity in the class Limnochordia.</title>
        <authorList>
            <person name="Karnachuk O.V."/>
            <person name="Lukina A.P."/>
            <person name="Avakyan M.R."/>
            <person name="Kadnikov V.V."/>
            <person name="Begmatov S."/>
            <person name="Beletsky A.V."/>
            <person name="Vlasova K.G."/>
            <person name="Novikov A.A."/>
            <person name="Shcherbakova V.A."/>
            <person name="Mardanov A.V."/>
            <person name="Ravin N.V."/>
        </authorList>
    </citation>
    <scope>NUCLEOTIDE SEQUENCE [LARGE SCALE GENOMIC DNA]</scope>
    <source>
        <strain evidence="10 11">L945</strain>
    </source>
</reference>
<keyword evidence="6 9" id="KW-1133">Transmembrane helix</keyword>
<feature type="transmembrane region" description="Helical" evidence="9">
    <location>
        <begin position="250"/>
        <end position="276"/>
    </location>
</feature>
<feature type="transmembrane region" description="Helical" evidence="9">
    <location>
        <begin position="141"/>
        <end position="166"/>
    </location>
</feature>
<accession>A0ABZ1C1X6</accession>
<dbReference type="RefSeq" id="WP_324717578.1">
    <property type="nucleotide sequence ID" value="NZ_CP141615.1"/>
</dbReference>
<dbReference type="Pfam" id="PF01594">
    <property type="entry name" value="AI-2E_transport"/>
    <property type="match status" value="1"/>
</dbReference>
<evidence type="ECO:0000256" key="7">
    <source>
        <dbReference type="ARBA" id="ARBA00023136"/>
    </source>
</evidence>
<organism evidence="10 11">
    <name type="scientific">Carboxydichorda subterranea</name>
    <dbReference type="NCBI Taxonomy" id="3109565"/>
    <lineage>
        <taxon>Bacteria</taxon>
        <taxon>Bacillati</taxon>
        <taxon>Bacillota</taxon>
        <taxon>Limnochordia</taxon>
        <taxon>Limnochordales</taxon>
        <taxon>Geochordaceae</taxon>
        <taxon>Carboxydichorda</taxon>
    </lineage>
</organism>
<evidence type="ECO:0000256" key="4">
    <source>
        <dbReference type="ARBA" id="ARBA00022475"/>
    </source>
</evidence>
<evidence type="ECO:0000256" key="8">
    <source>
        <dbReference type="SAM" id="MobiDB-lite"/>
    </source>
</evidence>
<feature type="transmembrane region" description="Helical" evidence="9">
    <location>
        <begin position="7"/>
        <end position="24"/>
    </location>
</feature>
<evidence type="ECO:0000256" key="2">
    <source>
        <dbReference type="ARBA" id="ARBA00009773"/>
    </source>
</evidence>
<feature type="transmembrane region" description="Helical" evidence="9">
    <location>
        <begin position="60"/>
        <end position="82"/>
    </location>
</feature>
<dbReference type="EMBL" id="CP141615">
    <property type="protein sequence ID" value="WRP18307.1"/>
    <property type="molecule type" value="Genomic_DNA"/>
</dbReference>
<dbReference type="InterPro" id="IPR002549">
    <property type="entry name" value="AI-2E-like"/>
</dbReference>
<feature type="transmembrane region" description="Helical" evidence="9">
    <location>
        <begin position="207"/>
        <end position="230"/>
    </location>
</feature>
<dbReference type="PANTHER" id="PTHR21716:SF53">
    <property type="entry name" value="PERMEASE PERM-RELATED"/>
    <property type="match status" value="1"/>
</dbReference>
<comment type="subcellular location">
    <subcellularLocation>
        <location evidence="1">Cell membrane</location>
        <topology evidence="1">Multi-pass membrane protein</topology>
    </subcellularLocation>
</comment>
<feature type="transmembrane region" description="Helical" evidence="9">
    <location>
        <begin position="297"/>
        <end position="323"/>
    </location>
</feature>
<name>A0ABZ1C1X6_9FIRM</name>
<feature type="region of interest" description="Disordered" evidence="8">
    <location>
        <begin position="340"/>
        <end position="374"/>
    </location>
</feature>
<evidence type="ECO:0000313" key="11">
    <source>
        <dbReference type="Proteomes" id="UP001332192"/>
    </source>
</evidence>
<proteinExistence type="inferred from homology"/>
<feature type="transmembrane region" description="Helical" evidence="9">
    <location>
        <begin position="30"/>
        <end position="48"/>
    </location>
</feature>
<evidence type="ECO:0000256" key="6">
    <source>
        <dbReference type="ARBA" id="ARBA00022989"/>
    </source>
</evidence>
<feature type="compositionally biased region" description="Basic residues" evidence="8">
    <location>
        <begin position="365"/>
        <end position="374"/>
    </location>
</feature>
<evidence type="ECO:0000256" key="5">
    <source>
        <dbReference type="ARBA" id="ARBA00022692"/>
    </source>
</evidence>
<gene>
    <name evidence="10" type="ORF">U7230_04680</name>
</gene>
<comment type="similarity">
    <text evidence="2">Belongs to the autoinducer-2 exporter (AI-2E) (TC 2.A.86) family.</text>
</comment>
<sequence length="374" mass="39219">MGERRFWYAAGLVGLALLIVVWRLRAVATPFVLALVVAYLLEPLVALLETRQVPRGPAILIVYLALGLLLSLLWVSVVPSVVAEVDNLARRLPSQSQQWNAAIGEMLGRLRLHTLPEVVQNALNAAVGRIEGMLTGFASRLAALLVSTLSQVLNLILTPVLAYYILKDRDRLAEGIVTVIPASVRRRAVELALEIDRTLAAVIRGQLLVSMSIGALVAAGLVLLKVRYALVLGLLAGLLDIVPYFGPVAAGIPIVLLSLANGPWTAVWAVVLLVAANQIEGALLQPRVMSRSSGLHPLVVIAAVLAGAELAGIFGMLLAVPVASVGRTTLLFFLRPAAGGGPAPSPPAGPPARPAAPAAPAAPGRGRRGGQRPH</sequence>
<evidence type="ECO:0000313" key="10">
    <source>
        <dbReference type="EMBL" id="WRP18307.1"/>
    </source>
</evidence>
<keyword evidence="11" id="KW-1185">Reference proteome</keyword>